<gene>
    <name evidence="1" type="ORF">Asulf_01484</name>
</gene>
<dbReference type="AlphaFoldDB" id="N0BGR6"/>
<proteinExistence type="predicted"/>
<evidence type="ECO:0000313" key="1">
    <source>
        <dbReference type="EMBL" id="AGK61467.1"/>
    </source>
</evidence>
<evidence type="ECO:0000313" key="2">
    <source>
        <dbReference type="Proteomes" id="UP000013307"/>
    </source>
</evidence>
<reference evidence="1 2" key="1">
    <citation type="journal article" date="2013" name="Genome Announc.">
        <title>Complete Genome Sequence of the Thermophilic and Facultatively Chemolithoautotrophic Sulfate Reducer Archaeoglobus sulfaticallidus Strain PM70-1T.</title>
        <authorList>
            <person name="Stokke R."/>
            <person name="Hocking W.P."/>
            <person name="Steinsbu B.O."/>
            <person name="Steen I.H."/>
        </authorList>
    </citation>
    <scope>NUCLEOTIDE SEQUENCE [LARGE SCALE GENOMIC DNA]</scope>
    <source>
        <strain evidence="1">PM70-1</strain>
    </source>
</reference>
<dbReference type="KEGG" id="ast:Asulf_01484"/>
<sequence length="104" mass="12590">MITSLELENKRIWIEVSVVVDKKIREYEVDNARVIEIDRIPKRIEIESTIEERELAEMITRNVAWMVEKGYNAKQIVKRIAEIYGMDEHDAMEFYRYAEWYLFS</sequence>
<name>N0BGR6_9EURY</name>
<dbReference type="STRING" id="387631.Asulf_01484"/>
<dbReference type="GeneID" id="15393119"/>
<protein>
    <submittedName>
        <fullName evidence="1">Uncharacterized protein</fullName>
    </submittedName>
</protein>
<keyword evidence="2" id="KW-1185">Reference proteome</keyword>
<organism evidence="1 2">
    <name type="scientific">Archaeoglobus sulfaticallidus PM70-1</name>
    <dbReference type="NCBI Taxonomy" id="387631"/>
    <lineage>
        <taxon>Archaea</taxon>
        <taxon>Methanobacteriati</taxon>
        <taxon>Methanobacteriota</taxon>
        <taxon>Archaeoglobi</taxon>
        <taxon>Archaeoglobales</taxon>
        <taxon>Archaeoglobaceae</taxon>
        <taxon>Archaeoglobus</taxon>
    </lineage>
</organism>
<dbReference type="RefSeq" id="WP_015591065.1">
    <property type="nucleotide sequence ID" value="NC_021169.1"/>
</dbReference>
<dbReference type="Proteomes" id="UP000013307">
    <property type="component" value="Chromosome"/>
</dbReference>
<dbReference type="HOGENOM" id="CLU_2243682_0_0_2"/>
<dbReference type="EMBL" id="CP005290">
    <property type="protein sequence ID" value="AGK61467.1"/>
    <property type="molecule type" value="Genomic_DNA"/>
</dbReference>
<accession>N0BGR6</accession>